<reference evidence="1 2" key="1">
    <citation type="journal article" date="2019" name="Int. J. Syst. Evol. Microbiol.">
        <title>The Global Catalogue of Microorganisms (GCM) 10K type strain sequencing project: providing services to taxonomists for standard genome sequencing and annotation.</title>
        <authorList>
            <consortium name="The Broad Institute Genomics Platform"/>
            <consortium name="The Broad Institute Genome Sequencing Center for Infectious Disease"/>
            <person name="Wu L."/>
            <person name="Ma J."/>
        </authorList>
    </citation>
    <scope>NUCLEOTIDE SEQUENCE [LARGE SCALE GENOMIC DNA]</scope>
    <source>
        <strain evidence="1 2">RDMS1</strain>
    </source>
</reference>
<evidence type="ECO:0000313" key="2">
    <source>
        <dbReference type="Proteomes" id="UP001596417"/>
    </source>
</evidence>
<dbReference type="EMBL" id="JBHTAX010000005">
    <property type="protein sequence ID" value="MFC7192602.1"/>
    <property type="molecule type" value="Genomic_DNA"/>
</dbReference>
<name>A0ABD5YXE4_9EURY</name>
<accession>A0ABD5YXE4</accession>
<proteinExistence type="predicted"/>
<keyword evidence="2" id="KW-1185">Reference proteome</keyword>
<gene>
    <name evidence="1" type="ORF">ACFQL7_24170</name>
</gene>
<dbReference type="GeneID" id="76202291"/>
<comment type="caution">
    <text evidence="1">The sequence shown here is derived from an EMBL/GenBank/DDBJ whole genome shotgun (WGS) entry which is preliminary data.</text>
</comment>
<dbReference type="AlphaFoldDB" id="A0ABD5YXE4"/>
<organism evidence="1 2">
    <name type="scientific">Halocatena marina</name>
    <dbReference type="NCBI Taxonomy" id="2934937"/>
    <lineage>
        <taxon>Archaea</taxon>
        <taxon>Methanobacteriati</taxon>
        <taxon>Methanobacteriota</taxon>
        <taxon>Stenosarchaea group</taxon>
        <taxon>Halobacteria</taxon>
        <taxon>Halobacteriales</taxon>
        <taxon>Natronomonadaceae</taxon>
        <taxon>Halocatena</taxon>
    </lineage>
</organism>
<dbReference type="Proteomes" id="UP001596417">
    <property type="component" value="Unassembled WGS sequence"/>
</dbReference>
<protein>
    <submittedName>
        <fullName evidence="1">Uncharacterized protein</fullName>
    </submittedName>
</protein>
<sequence length="77" mass="8554">MDEHKLITGLIEPSEATRSLCRAVAIVQLPLKDEGFVVILRGSRQISTLFIGCNWEWDIDIETLLDDLTGADVLELG</sequence>
<dbReference type="RefSeq" id="WP_264556625.1">
    <property type="nucleotide sequence ID" value="NZ_CP109981.1"/>
</dbReference>
<evidence type="ECO:0000313" key="1">
    <source>
        <dbReference type="EMBL" id="MFC7192602.1"/>
    </source>
</evidence>